<feature type="domain" description="Neprosin PEP catalytic" evidence="2">
    <location>
        <begin position="144"/>
        <end position="379"/>
    </location>
</feature>
<evidence type="ECO:0000259" key="2">
    <source>
        <dbReference type="PROSITE" id="PS52045"/>
    </source>
</evidence>
<dbReference type="Proteomes" id="UP001420932">
    <property type="component" value="Unassembled WGS sequence"/>
</dbReference>
<sequence length="379" mass="42093">MVKLLPFLLITFCLSQKFNVEGRRERSIIEDEDLEFERQLKIINKPANITIQTDTGDIYACVDIQHQPALDHPKLRNHKVQLRPESLPKEFLDSTPSTNTYKKATLQRVDCPEGTVPIKRVGKEELRAAKRFSESLLLKSNEAQPQSSEHPGTYQVVAKLGHGDYRGIKAALTLEGLEILADHWVTSQVWISEDPNGYTNHLWAGWMTDRNHQCFNAHCGGFVATSKSLAVGAAFEHLSEYGGDQYYIDVLIAQEESTGNWWLRIGKNNEPVGYWPKGVVPAIDDGASYVMWGGITSGPVSEDSSPLGNGNFPTSPSEVTKTCLTAFMKIVDSQHRLIDAPKSLEYKVDCEANYHLQAYGGDKWRGTAILFGGPGGPCS</sequence>
<proteinExistence type="predicted"/>
<dbReference type="Pfam" id="PF03080">
    <property type="entry name" value="Neprosin"/>
    <property type="match status" value="1"/>
</dbReference>
<dbReference type="Pfam" id="PF14365">
    <property type="entry name" value="Neprosin_AP"/>
    <property type="match status" value="1"/>
</dbReference>
<feature type="chain" id="PRO_5043055327" description="Neprosin PEP catalytic domain-containing protein" evidence="1">
    <location>
        <begin position="16"/>
        <end position="379"/>
    </location>
</feature>
<dbReference type="EMBL" id="JBBNAF010000008">
    <property type="protein sequence ID" value="KAK9120743.1"/>
    <property type="molecule type" value="Genomic_DNA"/>
</dbReference>
<evidence type="ECO:0000256" key="1">
    <source>
        <dbReference type="SAM" id="SignalP"/>
    </source>
</evidence>
<name>A0AAP0NVR0_9MAGN</name>
<dbReference type="PROSITE" id="PS52045">
    <property type="entry name" value="NEPROSIN_PEP_CD"/>
    <property type="match status" value="1"/>
</dbReference>
<keyword evidence="4" id="KW-1185">Reference proteome</keyword>
<gene>
    <name evidence="3" type="ORF">Syun_018360</name>
</gene>
<accession>A0AAP0NVR0</accession>
<feature type="signal peptide" evidence="1">
    <location>
        <begin position="1"/>
        <end position="15"/>
    </location>
</feature>
<dbReference type="InterPro" id="IPR053168">
    <property type="entry name" value="Glutamic_endopeptidase"/>
</dbReference>
<dbReference type="InterPro" id="IPR025521">
    <property type="entry name" value="Neprosin_propep"/>
</dbReference>
<keyword evidence="1" id="KW-0732">Signal</keyword>
<dbReference type="PANTHER" id="PTHR31589:SF235">
    <property type="entry name" value="PROTEIN, PUTATIVE (DUF239)-RELATED"/>
    <property type="match status" value="1"/>
</dbReference>
<evidence type="ECO:0000313" key="3">
    <source>
        <dbReference type="EMBL" id="KAK9120743.1"/>
    </source>
</evidence>
<reference evidence="3 4" key="1">
    <citation type="submission" date="2024-01" db="EMBL/GenBank/DDBJ databases">
        <title>Genome assemblies of Stephania.</title>
        <authorList>
            <person name="Yang L."/>
        </authorList>
    </citation>
    <scope>NUCLEOTIDE SEQUENCE [LARGE SCALE GENOMIC DNA]</scope>
    <source>
        <strain evidence="3">YNDBR</strain>
        <tissue evidence="3">Leaf</tissue>
    </source>
</reference>
<evidence type="ECO:0000313" key="4">
    <source>
        <dbReference type="Proteomes" id="UP001420932"/>
    </source>
</evidence>
<protein>
    <recommendedName>
        <fullName evidence="2">Neprosin PEP catalytic domain-containing protein</fullName>
    </recommendedName>
</protein>
<dbReference type="AlphaFoldDB" id="A0AAP0NVR0"/>
<dbReference type="InterPro" id="IPR004314">
    <property type="entry name" value="Neprosin"/>
</dbReference>
<comment type="caution">
    <text evidence="3">The sequence shown here is derived from an EMBL/GenBank/DDBJ whole genome shotgun (WGS) entry which is preliminary data.</text>
</comment>
<organism evidence="3 4">
    <name type="scientific">Stephania yunnanensis</name>
    <dbReference type="NCBI Taxonomy" id="152371"/>
    <lineage>
        <taxon>Eukaryota</taxon>
        <taxon>Viridiplantae</taxon>
        <taxon>Streptophyta</taxon>
        <taxon>Embryophyta</taxon>
        <taxon>Tracheophyta</taxon>
        <taxon>Spermatophyta</taxon>
        <taxon>Magnoliopsida</taxon>
        <taxon>Ranunculales</taxon>
        <taxon>Menispermaceae</taxon>
        <taxon>Menispermoideae</taxon>
        <taxon>Cissampelideae</taxon>
        <taxon>Stephania</taxon>
    </lineage>
</organism>
<dbReference type="PANTHER" id="PTHR31589">
    <property type="entry name" value="PROTEIN, PUTATIVE (DUF239)-RELATED-RELATED"/>
    <property type="match status" value="1"/>
</dbReference>